<evidence type="ECO:0000256" key="1">
    <source>
        <dbReference type="SAM" id="Coils"/>
    </source>
</evidence>
<evidence type="ECO:0000313" key="4">
    <source>
        <dbReference type="EMBL" id="VEJ51728.1"/>
    </source>
</evidence>
<dbReference type="Pfam" id="PF06961">
    <property type="entry name" value="DUF1294"/>
    <property type="match status" value="1"/>
</dbReference>
<keyword evidence="2" id="KW-0472">Membrane</keyword>
<proteinExistence type="predicted"/>
<dbReference type="Pfam" id="PF00313">
    <property type="entry name" value="CSD"/>
    <property type="match status" value="1"/>
</dbReference>
<dbReference type="STRING" id="28091.SAMEA3174300_00189"/>
<protein>
    <submittedName>
        <fullName evidence="4">Integral membrane protein</fullName>
    </submittedName>
</protein>
<dbReference type="RefSeq" id="WP_004283537.1">
    <property type="nucleotide sequence ID" value="NZ_CAUJRG010000001.1"/>
</dbReference>
<organism evidence="4 5">
    <name type="scientific">Neisseria weaveri</name>
    <dbReference type="NCBI Taxonomy" id="28091"/>
    <lineage>
        <taxon>Bacteria</taxon>
        <taxon>Pseudomonadati</taxon>
        <taxon>Pseudomonadota</taxon>
        <taxon>Betaproteobacteria</taxon>
        <taxon>Neisseriales</taxon>
        <taxon>Neisseriaceae</taxon>
        <taxon>Neisseria</taxon>
    </lineage>
</organism>
<dbReference type="InterPro" id="IPR002059">
    <property type="entry name" value="CSP_DNA-bd"/>
</dbReference>
<reference evidence="4 5" key="1">
    <citation type="submission" date="2018-12" db="EMBL/GenBank/DDBJ databases">
        <authorList>
            <consortium name="Pathogen Informatics"/>
        </authorList>
    </citation>
    <scope>NUCLEOTIDE SEQUENCE [LARGE SCALE GENOMIC DNA]</scope>
    <source>
        <strain evidence="4 5">NCTC12742</strain>
    </source>
</reference>
<dbReference type="Proteomes" id="UP000272771">
    <property type="component" value="Chromosome"/>
</dbReference>
<feature type="coiled-coil region" evidence="1">
    <location>
        <begin position="103"/>
        <end position="137"/>
    </location>
</feature>
<dbReference type="GO" id="GO:0003676">
    <property type="term" value="F:nucleic acid binding"/>
    <property type="evidence" value="ECO:0007669"/>
    <property type="project" value="InterPro"/>
</dbReference>
<dbReference type="EMBL" id="LR134533">
    <property type="protein sequence ID" value="VEJ51728.1"/>
    <property type="molecule type" value="Genomic_DNA"/>
</dbReference>
<dbReference type="Gene3D" id="2.40.50.140">
    <property type="entry name" value="Nucleic acid-binding proteins"/>
    <property type="match status" value="1"/>
</dbReference>
<dbReference type="SUPFAM" id="SSF50249">
    <property type="entry name" value="Nucleic acid-binding proteins"/>
    <property type="match status" value="1"/>
</dbReference>
<keyword evidence="5" id="KW-1185">Reference proteome</keyword>
<gene>
    <name evidence="4" type="ORF">NCTC12742_01630</name>
</gene>
<feature type="transmembrane region" description="Helical" evidence="2">
    <location>
        <begin position="269"/>
        <end position="286"/>
    </location>
</feature>
<feature type="transmembrane region" description="Helical" evidence="2">
    <location>
        <begin position="342"/>
        <end position="361"/>
    </location>
</feature>
<keyword evidence="2" id="KW-1133">Transmembrane helix</keyword>
<dbReference type="AlphaFoldDB" id="A0A3S5C4G2"/>
<accession>A0A3S5C4G2</accession>
<evidence type="ECO:0000256" key="2">
    <source>
        <dbReference type="SAM" id="Phobius"/>
    </source>
</evidence>
<feature type="transmembrane region" description="Helical" evidence="2">
    <location>
        <begin position="245"/>
        <end position="262"/>
    </location>
</feature>
<feature type="domain" description="CSD" evidence="3">
    <location>
        <begin position="159"/>
        <end position="206"/>
    </location>
</feature>
<name>A0A3S5C4G2_9NEIS</name>
<keyword evidence="1" id="KW-0175">Coiled coil</keyword>
<dbReference type="InterPro" id="IPR010718">
    <property type="entry name" value="DUF1294"/>
</dbReference>
<dbReference type="InterPro" id="IPR012340">
    <property type="entry name" value="NA-bd_OB-fold"/>
</dbReference>
<dbReference type="CDD" id="cd04458">
    <property type="entry name" value="CSP_CDS"/>
    <property type="match status" value="1"/>
</dbReference>
<evidence type="ECO:0000259" key="3">
    <source>
        <dbReference type="Pfam" id="PF00313"/>
    </source>
</evidence>
<sequence length="371" mass="42777">MKSCDFPFAGHQPHFRLAQNSHEHIEAAATSRLPMFREGVSVKVRLSEWDLQLNGGFGVHEADRSEPVFVLGQFLNDQTRVPEAGEWLKGRLTRHDNGQWMMVDVENVSYQEVQQTIQRLEKERALRQQQKQEEQAKPAVVKEPVKIRHPFPGNTVLHGKIIRWDDKKSCGFIQSGPESEVVFFHISAFHYQGRRPEVGQQVSFYCDWPMTEGQLQRVTRVMLREHEMGLFNDKPYQHTQIHRNTVQIMLHIAVGLIYLALVASISFKLAAFYLLASIVALLVYGYDKGLAERNARNTDRYTQRIPESYLHNFAFIGGWPGALTAQIIFHHKLRKAAFMRKFWVTVAANIAITYILLIHYADSPLVLFLKN</sequence>
<evidence type="ECO:0000313" key="5">
    <source>
        <dbReference type="Proteomes" id="UP000272771"/>
    </source>
</evidence>
<keyword evidence="2" id="KW-0812">Transmembrane</keyword>